<feature type="signal peptide" evidence="1">
    <location>
        <begin position="1"/>
        <end position="22"/>
    </location>
</feature>
<protein>
    <submittedName>
        <fullName evidence="2">Uncharacterized protein</fullName>
    </submittedName>
</protein>
<keyword evidence="1" id="KW-0732">Signal</keyword>
<organism evidence="2 3">
    <name type="scientific">Tabrizicola soli</name>
    <dbReference type="NCBI Taxonomy" id="2185115"/>
    <lineage>
        <taxon>Bacteria</taxon>
        <taxon>Pseudomonadati</taxon>
        <taxon>Pseudomonadota</taxon>
        <taxon>Alphaproteobacteria</taxon>
        <taxon>Rhodobacterales</taxon>
        <taxon>Paracoccaceae</taxon>
        <taxon>Tabrizicola</taxon>
    </lineage>
</organism>
<name>A0ABV7DTN5_9RHOB</name>
<dbReference type="EMBL" id="JBHRSM010000018">
    <property type="protein sequence ID" value="MFC3086467.1"/>
    <property type="molecule type" value="Genomic_DNA"/>
</dbReference>
<proteinExistence type="predicted"/>
<keyword evidence="3" id="KW-1185">Reference proteome</keyword>
<evidence type="ECO:0000313" key="2">
    <source>
        <dbReference type="EMBL" id="MFC3086467.1"/>
    </source>
</evidence>
<sequence length="102" mass="10687">MTATAIIRVAALVLGAASPVAAQDAETIGLLQDVATLNARCRGGSGDDSETWMACGARDYVGFLLFQRGYCLGKEGQAGFEMEWHPCGPGSLAAPRPEFARP</sequence>
<feature type="chain" id="PRO_5046044748" evidence="1">
    <location>
        <begin position="23"/>
        <end position="102"/>
    </location>
</feature>
<accession>A0ABV7DTN5</accession>
<reference evidence="3" key="1">
    <citation type="journal article" date="2019" name="Int. J. Syst. Evol. Microbiol.">
        <title>The Global Catalogue of Microorganisms (GCM) 10K type strain sequencing project: providing services to taxonomists for standard genome sequencing and annotation.</title>
        <authorList>
            <consortium name="The Broad Institute Genomics Platform"/>
            <consortium name="The Broad Institute Genome Sequencing Center for Infectious Disease"/>
            <person name="Wu L."/>
            <person name="Ma J."/>
        </authorList>
    </citation>
    <scope>NUCLEOTIDE SEQUENCE [LARGE SCALE GENOMIC DNA]</scope>
    <source>
        <strain evidence="3">KCTC 62102</strain>
    </source>
</reference>
<evidence type="ECO:0000256" key="1">
    <source>
        <dbReference type="SAM" id="SignalP"/>
    </source>
</evidence>
<comment type="caution">
    <text evidence="2">The sequence shown here is derived from an EMBL/GenBank/DDBJ whole genome shotgun (WGS) entry which is preliminary data.</text>
</comment>
<dbReference type="RefSeq" id="WP_197645208.1">
    <property type="nucleotide sequence ID" value="NZ_JAEACP010000013.1"/>
</dbReference>
<gene>
    <name evidence="2" type="ORF">ACFOD6_10460</name>
</gene>
<dbReference type="Proteomes" id="UP001595445">
    <property type="component" value="Unassembled WGS sequence"/>
</dbReference>
<evidence type="ECO:0000313" key="3">
    <source>
        <dbReference type="Proteomes" id="UP001595445"/>
    </source>
</evidence>